<protein>
    <submittedName>
        <fullName evidence="1">Uncharacterized protein</fullName>
    </submittedName>
</protein>
<gene>
    <name evidence="1" type="ORF">RR45_GL000956</name>
</gene>
<name>A0ABX4IA25_9LACT</name>
<comment type="caution">
    <text evidence="1">The sequence shown here is derived from an EMBL/GenBank/DDBJ whole genome shotgun (WGS) entry which is preliminary data.</text>
</comment>
<reference evidence="1 2" key="1">
    <citation type="submission" date="2014-12" db="EMBL/GenBank/DDBJ databases">
        <title>Draft genome sequences of 10 type strains of Lactococcus.</title>
        <authorList>
            <person name="Sun Z."/>
            <person name="Zhong Z."/>
            <person name="Liu W."/>
            <person name="Zhang W."/>
            <person name="Zhang H."/>
        </authorList>
    </citation>
    <scope>NUCLEOTIDE SEQUENCE [LARGE SCALE GENOMIC DNA]</scope>
    <source>
        <strain evidence="1 2">DSM 22330</strain>
    </source>
</reference>
<organism evidence="1 2">
    <name type="scientific">Pseudolactococcus chungangensis CAU 28 = DSM 22330</name>
    <dbReference type="NCBI Taxonomy" id="1122154"/>
    <lineage>
        <taxon>Bacteria</taxon>
        <taxon>Bacillati</taxon>
        <taxon>Bacillota</taxon>
        <taxon>Bacilli</taxon>
        <taxon>Lactobacillales</taxon>
        <taxon>Streptococcaceae</taxon>
        <taxon>Pseudolactococcus</taxon>
    </lineage>
</organism>
<keyword evidence="2" id="KW-1185">Reference proteome</keyword>
<proteinExistence type="predicted"/>
<evidence type="ECO:0000313" key="2">
    <source>
        <dbReference type="Proteomes" id="UP000218979"/>
    </source>
</evidence>
<dbReference type="Proteomes" id="UP000218979">
    <property type="component" value="Unassembled WGS sequence"/>
</dbReference>
<evidence type="ECO:0000313" key="1">
    <source>
        <dbReference type="EMBL" id="PCS04641.1"/>
    </source>
</evidence>
<accession>A0ABX4IA25</accession>
<sequence length="521" mass="56540">MNLLKGTKTSKSITGNNAVNQGGLLYSFDNNNTLVNQGFSVNDTIILEFDWSATNPASGNFVLQWQGAPWGFNVPTINLSSTNGSGHVIHTYNIRAADVASTAVATGVGYRLDNIPTNTVITFSNVTIRKAKSSQPWMPSSSEVTTADWPSYIGQYSDFSSTASTDPAKYTPWTIFKGNDGVGVSSTVITYAISTSGTTAPSTGWTSSVPSIVKGQYLWTKTVWTYTDNSSKTWYSVTYNSKDGTNGTNGTSGIIVSSVAPDSPQTGQLWQDTSTTPQLVKKWTGNEWVIWELYAQNLKADSLEALSAKIGKISNTFDNSSGGIDNKGEIAIEDSVKVVYYNANTRTTIDLVTSTSGQGLFAQYLPDKNDTTKFQQAWYTPSYLYFSDSINNWTGQITAENVTLAPWTNLTYLSGYTTAENNPCQYRKIKNLDGSYTVQFRGQVKPVSGSFPGTNSESNFQIIANLPVDIRPIRHTFLSAVGDMMGTQTIRIGALSDGRIQVGVRGTASSYIGINSLIYTI</sequence>
<dbReference type="EMBL" id="JXJT01000002">
    <property type="protein sequence ID" value="PCS04641.1"/>
    <property type="molecule type" value="Genomic_DNA"/>
</dbReference>